<accession>A0A9E5MK18</accession>
<dbReference type="RefSeq" id="WP_167185780.1">
    <property type="nucleotide sequence ID" value="NZ_JAAONZ010000006.1"/>
</dbReference>
<dbReference type="AlphaFoldDB" id="A0A9E5MK18"/>
<comment type="caution">
    <text evidence="5">The sequence shown here is derived from an EMBL/GenBank/DDBJ whole genome shotgun (WGS) entry which is preliminary data.</text>
</comment>
<dbReference type="Gene3D" id="3.40.50.720">
    <property type="entry name" value="NAD(P)-binding Rossmann-like Domain"/>
    <property type="match status" value="1"/>
</dbReference>
<protein>
    <submittedName>
        <fullName evidence="5">Dihydrodipicolinate reductase</fullName>
    </submittedName>
</protein>
<evidence type="ECO:0000256" key="2">
    <source>
        <dbReference type="ARBA" id="ARBA00023002"/>
    </source>
</evidence>
<dbReference type="InterPro" id="IPR000846">
    <property type="entry name" value="DapB_N"/>
</dbReference>
<evidence type="ECO:0000259" key="4">
    <source>
        <dbReference type="Pfam" id="PF19328"/>
    </source>
</evidence>
<keyword evidence="2" id="KW-0560">Oxidoreductase</keyword>
<evidence type="ECO:0000313" key="6">
    <source>
        <dbReference type="Proteomes" id="UP000787472"/>
    </source>
</evidence>
<organism evidence="5 6">
    <name type="scientific">Pseudomaricurvus hydrocarbonicus</name>
    <dbReference type="NCBI Taxonomy" id="1470433"/>
    <lineage>
        <taxon>Bacteria</taxon>
        <taxon>Pseudomonadati</taxon>
        <taxon>Pseudomonadota</taxon>
        <taxon>Gammaproteobacteria</taxon>
        <taxon>Cellvibrionales</taxon>
        <taxon>Cellvibrionaceae</taxon>
        <taxon>Pseudomaricurvus</taxon>
    </lineage>
</organism>
<dbReference type="InterPro" id="IPR036291">
    <property type="entry name" value="NAD(P)-bd_dom_sf"/>
</dbReference>
<gene>
    <name evidence="5" type="ORF">G8770_10235</name>
</gene>
<evidence type="ECO:0000256" key="1">
    <source>
        <dbReference type="ARBA" id="ARBA00022857"/>
    </source>
</evidence>
<dbReference type="InterPro" id="IPR045760">
    <property type="entry name" value="DAP_DH_C"/>
</dbReference>
<reference evidence="5" key="1">
    <citation type="submission" date="2020-03" db="EMBL/GenBank/DDBJ databases">
        <authorList>
            <person name="Guo F."/>
        </authorList>
    </citation>
    <scope>NUCLEOTIDE SEQUENCE</scope>
    <source>
        <strain evidence="5">JCM 30134</strain>
    </source>
</reference>
<dbReference type="EMBL" id="JAAONZ010000006">
    <property type="protein sequence ID" value="NHO65919.1"/>
    <property type="molecule type" value="Genomic_DNA"/>
</dbReference>
<dbReference type="Pfam" id="PF19328">
    <property type="entry name" value="DAP_DH_C"/>
    <property type="match status" value="1"/>
</dbReference>
<evidence type="ECO:0000259" key="3">
    <source>
        <dbReference type="Pfam" id="PF01113"/>
    </source>
</evidence>
<feature type="domain" description="Dihydrodipicolinate reductase N-terminal" evidence="3">
    <location>
        <begin position="15"/>
        <end position="79"/>
    </location>
</feature>
<feature type="domain" description="2,4-diaminopentanoate dehydrogenase C-terminal" evidence="4">
    <location>
        <begin position="199"/>
        <end position="345"/>
    </location>
</feature>
<dbReference type="Proteomes" id="UP000787472">
    <property type="component" value="Unassembled WGS sequence"/>
</dbReference>
<dbReference type="SUPFAM" id="SSF51735">
    <property type="entry name" value="NAD(P)-binding Rossmann-fold domains"/>
    <property type="match status" value="1"/>
</dbReference>
<dbReference type="GO" id="GO:0008839">
    <property type="term" value="F:4-hydroxy-tetrahydrodipicolinate reductase"/>
    <property type="evidence" value="ECO:0007669"/>
    <property type="project" value="InterPro"/>
</dbReference>
<evidence type="ECO:0000313" key="5">
    <source>
        <dbReference type="EMBL" id="NHO65919.1"/>
    </source>
</evidence>
<sequence>MATQKNIPLKVVQWATGNIGTRSLRSVIEHPDLELVGLYVHSDNKVGQDAGTLCGTQPVGVQATNRIDDIIALKADCVLYMQQGCNVDDLCRILASGCNVVTTRVEFHHPGSLDNETRSRIEAACDAGGSSIYSTGSSPGFITEAIPLVLTSLQRRLDHLIIDEFADLTTRNSPELLFDIMGFGKPPSDFGEERLAHVKAGFAASLNQLADSIGMSLDEVTAIGEVATVKEDVHIAAGVLEAGTVGGQRITITGLRHGEALMQMRLNWYCTKELDNDWELRGNGWRVQVLGDTPMDVSILFSPIADEDLAATTPGYTAHRAVNAVSVVCGAKPGICTTGEMPQVIANLG</sequence>
<name>A0A9E5MK18_9GAMM</name>
<keyword evidence="1" id="KW-0521">NADP</keyword>
<dbReference type="Pfam" id="PF01113">
    <property type="entry name" value="DapB_N"/>
    <property type="match status" value="1"/>
</dbReference>
<keyword evidence="6" id="KW-1185">Reference proteome</keyword>
<dbReference type="GO" id="GO:0009089">
    <property type="term" value="P:lysine biosynthetic process via diaminopimelate"/>
    <property type="evidence" value="ECO:0007669"/>
    <property type="project" value="InterPro"/>
</dbReference>
<proteinExistence type="predicted"/>
<dbReference type="CDD" id="cd24146">
    <property type="entry name" value="nat-AmDH_N_like"/>
    <property type="match status" value="1"/>
</dbReference>